<dbReference type="PIRSF" id="PIRSF002741">
    <property type="entry name" value="MppA"/>
    <property type="match status" value="1"/>
</dbReference>
<gene>
    <name evidence="3" type="ORF">Prum_076160</name>
</gene>
<dbReference type="GO" id="GO:0042597">
    <property type="term" value="C:periplasmic space"/>
    <property type="evidence" value="ECO:0007669"/>
    <property type="project" value="UniProtKB-ARBA"/>
</dbReference>
<accession>A0A6V8LC95</accession>
<evidence type="ECO:0000256" key="1">
    <source>
        <dbReference type="SAM" id="MobiDB-lite"/>
    </source>
</evidence>
<feature type="compositionally biased region" description="Basic and acidic residues" evidence="1">
    <location>
        <begin position="1"/>
        <end position="12"/>
    </location>
</feature>
<dbReference type="Proteomes" id="UP000482960">
    <property type="component" value="Unassembled WGS sequence"/>
</dbReference>
<dbReference type="PANTHER" id="PTHR30290:SF82">
    <property type="entry name" value="ABC-TYPE DIPEPTIDE_OLIGOPEPTIDE TRANSPORT SYSTEM, PERIPLASMIC COMPONENT"/>
    <property type="match status" value="1"/>
</dbReference>
<keyword evidence="4" id="KW-1185">Reference proteome</keyword>
<evidence type="ECO:0000313" key="4">
    <source>
        <dbReference type="Proteomes" id="UP000482960"/>
    </source>
</evidence>
<reference evidence="3 4" key="1">
    <citation type="submission" date="2020-03" db="EMBL/GenBank/DDBJ databases">
        <title>Whole genome shotgun sequence of Phytohabitans rumicis NBRC 108638.</title>
        <authorList>
            <person name="Komaki H."/>
            <person name="Tamura T."/>
        </authorList>
    </citation>
    <scope>NUCLEOTIDE SEQUENCE [LARGE SCALE GENOMIC DNA]</scope>
    <source>
        <strain evidence="3 4">NBRC 108638</strain>
    </source>
</reference>
<dbReference type="GO" id="GO:0043190">
    <property type="term" value="C:ATP-binding cassette (ABC) transporter complex"/>
    <property type="evidence" value="ECO:0007669"/>
    <property type="project" value="InterPro"/>
</dbReference>
<dbReference type="Gene3D" id="3.40.190.10">
    <property type="entry name" value="Periplasmic binding protein-like II"/>
    <property type="match status" value="1"/>
</dbReference>
<sequence>MESPRRDRKDSDMPSDSVHPTRRHLLTGATAGVAATALNTGLLTGPANAAPAGKGRSDGRSRTLVTAGFLWGPPSNFNMFGEQTWPTQVNSMQLVYETLFTFDIRDGTLRPQLAKSFKANYPATLTVRLRPEAHWRDGRPVTAHDVVYTVELAQRYPEVQFSDVWLYISGVTAADRHTVVFHLNQAQLNPGMIKAHLAQIPIVPRHLWERLERRYAHLSEYYTQDPLGSGPYRVQVADESQLVMVRDDKYWGRCFRGRLPAPQYIVHPVFDGNDAGNTAFERGEVDVMQQYLPEIWKLRERGLPVGTWLDSAPYHLPGAMPMMIFNTGRPGLSDPRVRRAIAFVVDYARIARDAVSNYSDPAQSSLLLPMGPEASYFDAANVAGNGWRTDPAEAVRILEEELHATKGADGVYCLPDGTRLGGWKMQAPTGWTDWQTAIEIVAENARAIGIEIIPTYPSEAETATTLYVADFDIAVWHITATTPSTPWQRFRDVLDMRGVPEPGLPASYNYGRFSHPDTAVLLDKAAVANGTELLSTLTTLDTLFMEHAPMVPLMYRPLEFFEFNQTVWTGFPTAANPTAPPSFQGAGVDWLYQIRPRRR</sequence>
<dbReference type="GO" id="GO:0015833">
    <property type="term" value="P:peptide transport"/>
    <property type="evidence" value="ECO:0007669"/>
    <property type="project" value="TreeGrafter"/>
</dbReference>
<dbReference type="InterPro" id="IPR000914">
    <property type="entry name" value="SBP_5_dom"/>
</dbReference>
<dbReference type="InterPro" id="IPR039424">
    <property type="entry name" value="SBP_5"/>
</dbReference>
<dbReference type="PROSITE" id="PS51318">
    <property type="entry name" value="TAT"/>
    <property type="match status" value="1"/>
</dbReference>
<dbReference type="EMBL" id="BLPG01000001">
    <property type="protein sequence ID" value="GFJ93974.1"/>
    <property type="molecule type" value="Genomic_DNA"/>
</dbReference>
<proteinExistence type="predicted"/>
<dbReference type="GO" id="GO:1904680">
    <property type="term" value="F:peptide transmembrane transporter activity"/>
    <property type="evidence" value="ECO:0007669"/>
    <property type="project" value="TreeGrafter"/>
</dbReference>
<dbReference type="Pfam" id="PF00496">
    <property type="entry name" value="SBP_bac_5"/>
    <property type="match status" value="1"/>
</dbReference>
<feature type="domain" description="Solute-binding protein family 5" evidence="2">
    <location>
        <begin position="109"/>
        <end position="487"/>
    </location>
</feature>
<dbReference type="InterPro" id="IPR030678">
    <property type="entry name" value="Peptide/Ni-bd"/>
</dbReference>
<dbReference type="InterPro" id="IPR006311">
    <property type="entry name" value="TAT_signal"/>
</dbReference>
<comment type="caution">
    <text evidence="3">The sequence shown here is derived from an EMBL/GenBank/DDBJ whole genome shotgun (WGS) entry which is preliminary data.</text>
</comment>
<name>A0A6V8LC95_9ACTN</name>
<dbReference type="Gene3D" id="3.10.105.10">
    <property type="entry name" value="Dipeptide-binding Protein, Domain 3"/>
    <property type="match status" value="1"/>
</dbReference>
<dbReference type="PANTHER" id="PTHR30290">
    <property type="entry name" value="PERIPLASMIC BINDING COMPONENT OF ABC TRANSPORTER"/>
    <property type="match status" value="1"/>
</dbReference>
<dbReference type="Gene3D" id="3.90.76.10">
    <property type="entry name" value="Dipeptide-binding Protein, Domain 1"/>
    <property type="match status" value="1"/>
</dbReference>
<organism evidence="3 4">
    <name type="scientific">Phytohabitans rumicis</name>
    <dbReference type="NCBI Taxonomy" id="1076125"/>
    <lineage>
        <taxon>Bacteria</taxon>
        <taxon>Bacillati</taxon>
        <taxon>Actinomycetota</taxon>
        <taxon>Actinomycetes</taxon>
        <taxon>Micromonosporales</taxon>
        <taxon>Micromonosporaceae</taxon>
    </lineage>
</organism>
<dbReference type="SUPFAM" id="SSF53850">
    <property type="entry name" value="Periplasmic binding protein-like II"/>
    <property type="match status" value="1"/>
</dbReference>
<evidence type="ECO:0000259" key="2">
    <source>
        <dbReference type="Pfam" id="PF00496"/>
    </source>
</evidence>
<dbReference type="AlphaFoldDB" id="A0A6V8LC95"/>
<protein>
    <submittedName>
        <fullName evidence="3">Peptide ABC transporter substrate-binding protein</fullName>
    </submittedName>
</protein>
<evidence type="ECO:0000313" key="3">
    <source>
        <dbReference type="EMBL" id="GFJ93974.1"/>
    </source>
</evidence>
<dbReference type="CDD" id="cd08509">
    <property type="entry name" value="PBP2_TmCBP_oligosaccharides_like"/>
    <property type="match status" value="1"/>
</dbReference>
<feature type="region of interest" description="Disordered" evidence="1">
    <location>
        <begin position="1"/>
        <end position="23"/>
    </location>
</feature>
<reference evidence="3 4" key="2">
    <citation type="submission" date="2020-03" db="EMBL/GenBank/DDBJ databases">
        <authorList>
            <person name="Ichikawa N."/>
            <person name="Kimura A."/>
            <person name="Kitahashi Y."/>
            <person name="Uohara A."/>
        </authorList>
    </citation>
    <scope>NUCLEOTIDE SEQUENCE [LARGE SCALE GENOMIC DNA]</scope>
    <source>
        <strain evidence="3 4">NBRC 108638</strain>
    </source>
</reference>